<dbReference type="PANTHER" id="PTHR34512">
    <property type="entry name" value="CELL SURFACE PROTEIN"/>
    <property type="match status" value="1"/>
</dbReference>
<evidence type="ECO:0000313" key="3">
    <source>
        <dbReference type="EMBL" id="AUX10637.1"/>
    </source>
</evidence>
<evidence type="ECO:0000313" key="4">
    <source>
        <dbReference type="Proteomes" id="UP000263012"/>
    </source>
</evidence>
<feature type="domain" description="Pyrrolo-quinoline quinone repeat" evidence="2">
    <location>
        <begin position="323"/>
        <end position="413"/>
    </location>
</feature>
<accession>A0A343TNG5</accession>
<dbReference type="InterPro" id="IPR011047">
    <property type="entry name" value="Quinoprotein_ADH-like_sf"/>
</dbReference>
<dbReference type="InterPro" id="IPR002372">
    <property type="entry name" value="PQQ_rpt_dom"/>
</dbReference>
<dbReference type="RefSeq" id="WP_119821134.1">
    <property type="nucleotide sequence ID" value="NZ_CP025066.1"/>
</dbReference>
<feature type="compositionally biased region" description="Basic and acidic residues" evidence="1">
    <location>
        <begin position="34"/>
        <end position="43"/>
    </location>
</feature>
<keyword evidence="4" id="KW-1185">Reference proteome</keyword>
<dbReference type="PROSITE" id="PS51257">
    <property type="entry name" value="PROKAR_LIPOPROTEIN"/>
    <property type="match status" value="1"/>
</dbReference>
<gene>
    <name evidence="3" type="ORF">AArcSl_3026</name>
</gene>
<proteinExistence type="predicted"/>
<feature type="region of interest" description="Disordered" evidence="1">
    <location>
        <begin position="34"/>
        <end position="62"/>
    </location>
</feature>
<dbReference type="EMBL" id="CP025066">
    <property type="protein sequence ID" value="AUX10637.1"/>
    <property type="molecule type" value="Genomic_DNA"/>
</dbReference>
<organism evidence="3 4">
    <name type="scientific">Halalkaliarchaeum desulfuricum</name>
    <dbReference type="NCBI Taxonomy" id="2055893"/>
    <lineage>
        <taxon>Archaea</taxon>
        <taxon>Methanobacteriati</taxon>
        <taxon>Methanobacteriota</taxon>
        <taxon>Stenosarchaea group</taxon>
        <taxon>Halobacteria</taxon>
        <taxon>Halobacteriales</taxon>
        <taxon>Haloferacaceae</taxon>
        <taxon>Halalkaliarchaeum</taxon>
    </lineage>
</organism>
<evidence type="ECO:0000256" key="1">
    <source>
        <dbReference type="SAM" id="MobiDB-lite"/>
    </source>
</evidence>
<dbReference type="GeneID" id="37879393"/>
<dbReference type="InterPro" id="IPR018391">
    <property type="entry name" value="PQQ_b-propeller_rpt"/>
</dbReference>
<dbReference type="InterPro" id="IPR015943">
    <property type="entry name" value="WD40/YVTN_repeat-like_dom_sf"/>
</dbReference>
<dbReference type="AlphaFoldDB" id="A0A343TNG5"/>
<dbReference type="Pfam" id="PF13360">
    <property type="entry name" value="PQQ_2"/>
    <property type="match status" value="1"/>
</dbReference>
<dbReference type="SMART" id="SM00564">
    <property type="entry name" value="PQQ"/>
    <property type="match status" value="3"/>
</dbReference>
<reference evidence="4" key="1">
    <citation type="submission" date="2017-11" db="EMBL/GenBank/DDBJ databases">
        <title>Phenotypic and genomic properties of facultatively anaerobic sulfur-reducing natronoarchaea from hypersaline soda lakes.</title>
        <authorList>
            <person name="Sorokin D.Y."/>
            <person name="Kublanov I.V."/>
            <person name="Roman P."/>
            <person name="Sinninghe Damste J.S."/>
            <person name="Golyshin P.N."/>
            <person name="Rojo D."/>
            <person name="Ciordia S."/>
            <person name="Mena M.D.C."/>
            <person name="Ferrer M."/>
            <person name="Messina E."/>
            <person name="Smedile F."/>
            <person name="La Spada G."/>
            <person name="La Cono V."/>
            <person name="Yakimov M.M."/>
        </authorList>
    </citation>
    <scope>NUCLEOTIDE SEQUENCE [LARGE SCALE GENOMIC DNA]</scope>
    <source>
        <strain evidence="4">AArc-Sl</strain>
    </source>
</reference>
<dbReference type="PANTHER" id="PTHR34512:SF30">
    <property type="entry name" value="OUTER MEMBRANE PROTEIN ASSEMBLY FACTOR BAMB"/>
    <property type="match status" value="1"/>
</dbReference>
<name>A0A343TNG5_9EURY</name>
<dbReference type="OrthoDB" id="8638at2157"/>
<sequence length="414" mass="45920">MPSMRRRAVLSSAAAISIGLAGCTTARERVGDLLREPPERVVDPDWSPEPGTWAGRGYDGTNSRHNPYASPPQQVPERKWSYNLDDWTRSLVVADGTVFASTDTEVVALDAEDGTVRWRNEVHDTRGLRYVDGRLYELRPSQDNKSGELWARSLDGEEIWHTDLDGSGSLRLVHEQAGYVYVGGIGTYWTLHADTGEVVRKRDSRLDIVVSDDETLYAARGGLLTEYEATGRTLKEGWQAQISRSGDIMLRDRYIYHAKRSANTWGAGTEDPELTITHYDRNGVESGTFTVPYYGVHLASDDAGIVTGATTRHYEDGLIDAAILALTPDGDLRWDYELPSGITNPIVADETVYTCTGEIEQSMTALALDNESGERRWSWSWDGERREHGDIIKMAAAGETLYVGDGTSVIALRE</sequence>
<dbReference type="SUPFAM" id="SSF50998">
    <property type="entry name" value="Quinoprotein alcohol dehydrogenase-like"/>
    <property type="match status" value="2"/>
</dbReference>
<dbReference type="Proteomes" id="UP000263012">
    <property type="component" value="Chromosome"/>
</dbReference>
<protein>
    <submittedName>
        <fullName evidence="3">Pyrrolo-quinoline quinone</fullName>
    </submittedName>
</protein>
<dbReference type="KEGG" id="hdf:AArcSl_3026"/>
<evidence type="ECO:0000259" key="2">
    <source>
        <dbReference type="Pfam" id="PF13360"/>
    </source>
</evidence>
<dbReference type="Gene3D" id="2.130.10.10">
    <property type="entry name" value="YVTN repeat-like/Quinoprotein amine dehydrogenase"/>
    <property type="match status" value="2"/>
</dbReference>